<organism evidence="2 3">
    <name type="scientific">Evansella cellulosilytica (strain ATCC 21833 / DSM 2522 / FERM P-1141 / JCM 9156 / N-4)</name>
    <name type="common">Bacillus cellulosilyticus</name>
    <dbReference type="NCBI Taxonomy" id="649639"/>
    <lineage>
        <taxon>Bacteria</taxon>
        <taxon>Bacillati</taxon>
        <taxon>Bacillota</taxon>
        <taxon>Bacilli</taxon>
        <taxon>Bacillales</taxon>
        <taxon>Bacillaceae</taxon>
        <taxon>Evansella</taxon>
    </lineage>
</organism>
<protein>
    <submittedName>
        <fullName evidence="2">Uncharacterized protein</fullName>
    </submittedName>
</protein>
<reference evidence="2 3" key="1">
    <citation type="submission" date="2010-12" db="EMBL/GenBank/DDBJ databases">
        <title>Complete sequence of Bacillus cellulosilyticus DSM 2522.</title>
        <authorList>
            <consortium name="US DOE Joint Genome Institute"/>
            <person name="Lucas S."/>
            <person name="Copeland A."/>
            <person name="Lapidus A."/>
            <person name="Cheng J.-F."/>
            <person name="Bruce D."/>
            <person name="Goodwin L."/>
            <person name="Pitluck S."/>
            <person name="Chertkov O."/>
            <person name="Detter J.C."/>
            <person name="Han C."/>
            <person name="Tapia R."/>
            <person name="Land M."/>
            <person name="Hauser L."/>
            <person name="Jeffries C."/>
            <person name="Kyrpides N."/>
            <person name="Ivanova N."/>
            <person name="Mikhailova N."/>
            <person name="Brumm P."/>
            <person name="Mead D."/>
            <person name="Woyke T."/>
        </authorList>
    </citation>
    <scope>NUCLEOTIDE SEQUENCE [LARGE SCALE GENOMIC DNA]</scope>
    <source>
        <strain evidence="3">ATCC 21833 / DSM 2522 / FERM P-1141 / JCM 9156 / N-4</strain>
    </source>
</reference>
<proteinExistence type="predicted"/>
<dbReference type="Proteomes" id="UP000001401">
    <property type="component" value="Chromosome"/>
</dbReference>
<gene>
    <name evidence="2" type="ordered locus">Bcell_3119</name>
</gene>
<feature type="transmembrane region" description="Helical" evidence="1">
    <location>
        <begin position="48"/>
        <end position="66"/>
    </location>
</feature>
<keyword evidence="1" id="KW-0472">Membrane</keyword>
<dbReference type="AlphaFoldDB" id="E6TZQ6"/>
<dbReference type="HOGENOM" id="CLU_204372_0_0_9"/>
<keyword evidence="1" id="KW-1133">Transmembrane helix</keyword>
<sequence>MFRRRRSFRQFRWPRWFQRGIDVLYQILLPLIILQFLRILFLPTTFDIILLGALVILYLSHQMGWFSK</sequence>
<evidence type="ECO:0000313" key="3">
    <source>
        <dbReference type="Proteomes" id="UP000001401"/>
    </source>
</evidence>
<keyword evidence="1" id="KW-0812">Transmembrane</keyword>
<dbReference type="EMBL" id="CP002394">
    <property type="protein sequence ID" value="ADU31362.1"/>
    <property type="molecule type" value="Genomic_DNA"/>
</dbReference>
<dbReference type="KEGG" id="bco:Bcell_3119"/>
<evidence type="ECO:0000256" key="1">
    <source>
        <dbReference type="SAM" id="Phobius"/>
    </source>
</evidence>
<evidence type="ECO:0000313" key="2">
    <source>
        <dbReference type="EMBL" id="ADU31362.1"/>
    </source>
</evidence>
<accession>E6TZQ6</accession>
<feature type="transmembrane region" description="Helical" evidence="1">
    <location>
        <begin position="21"/>
        <end position="42"/>
    </location>
</feature>
<keyword evidence="3" id="KW-1185">Reference proteome</keyword>
<dbReference type="RefSeq" id="WP_013489693.1">
    <property type="nucleotide sequence ID" value="NC_014829.1"/>
</dbReference>
<name>E6TZQ6_EVAC2</name>